<gene>
    <name evidence="2" type="ORF">ACFSUF_21715</name>
</gene>
<reference evidence="3" key="1">
    <citation type="journal article" date="2019" name="Int. J. Syst. Evol. Microbiol.">
        <title>The Global Catalogue of Microorganisms (GCM) 10K type strain sequencing project: providing services to taxonomists for standard genome sequencing and annotation.</title>
        <authorList>
            <consortium name="The Broad Institute Genomics Platform"/>
            <consortium name="The Broad Institute Genome Sequencing Center for Infectious Disease"/>
            <person name="Wu L."/>
            <person name="Ma J."/>
        </authorList>
    </citation>
    <scope>NUCLEOTIDE SEQUENCE [LARGE SCALE GENOMIC DNA]</scope>
    <source>
        <strain evidence="3">KCTC 3950</strain>
    </source>
</reference>
<keyword evidence="1" id="KW-0472">Membrane</keyword>
<keyword evidence="3" id="KW-1185">Reference proteome</keyword>
<dbReference type="RefSeq" id="WP_377606521.1">
    <property type="nucleotide sequence ID" value="NZ_JBHUME010000015.1"/>
</dbReference>
<dbReference type="EMBL" id="JBHUME010000015">
    <property type="protein sequence ID" value="MFD2615039.1"/>
    <property type="molecule type" value="Genomic_DNA"/>
</dbReference>
<comment type="caution">
    <text evidence="2">The sequence shown here is derived from an EMBL/GenBank/DDBJ whole genome shotgun (WGS) entry which is preliminary data.</text>
</comment>
<proteinExistence type="predicted"/>
<evidence type="ECO:0008006" key="4">
    <source>
        <dbReference type="Google" id="ProtNLM"/>
    </source>
</evidence>
<sequence>MSKSIKVSAVAVFIVLGGLYWWLTKPIKIEQNLDGVYYQLGGSGSSATERIKVNLSGTAYRNLKGFTKYVGTVDVSNLVLPKAAGTWELQPIQLDLEGSGHISYFAFHNGKMDIFHYGELYTNRAMTQWTITVYEQSPTDAISRGWTSKDGFMVSAPASTREEALNISNELMGDAMFGKLR</sequence>
<evidence type="ECO:0000313" key="2">
    <source>
        <dbReference type="EMBL" id="MFD2615039.1"/>
    </source>
</evidence>
<feature type="transmembrane region" description="Helical" evidence="1">
    <location>
        <begin position="7"/>
        <end position="23"/>
    </location>
</feature>
<name>A0ABW5PIN4_9BACL</name>
<organism evidence="2 3">
    <name type="scientific">Paenibacillus gansuensis</name>
    <dbReference type="NCBI Taxonomy" id="306542"/>
    <lineage>
        <taxon>Bacteria</taxon>
        <taxon>Bacillati</taxon>
        <taxon>Bacillota</taxon>
        <taxon>Bacilli</taxon>
        <taxon>Bacillales</taxon>
        <taxon>Paenibacillaceae</taxon>
        <taxon>Paenibacillus</taxon>
    </lineage>
</organism>
<protein>
    <recommendedName>
        <fullName evidence="4">DUF4367 domain-containing protein</fullName>
    </recommendedName>
</protein>
<keyword evidence="1" id="KW-1133">Transmembrane helix</keyword>
<dbReference type="Proteomes" id="UP001597541">
    <property type="component" value="Unassembled WGS sequence"/>
</dbReference>
<accession>A0ABW5PIN4</accession>
<evidence type="ECO:0000256" key="1">
    <source>
        <dbReference type="SAM" id="Phobius"/>
    </source>
</evidence>
<evidence type="ECO:0000313" key="3">
    <source>
        <dbReference type="Proteomes" id="UP001597541"/>
    </source>
</evidence>
<keyword evidence="1" id="KW-0812">Transmembrane</keyword>